<feature type="transmembrane region" description="Helical" evidence="2">
    <location>
        <begin position="320"/>
        <end position="337"/>
    </location>
</feature>
<feature type="transmembrane region" description="Helical" evidence="2">
    <location>
        <begin position="39"/>
        <end position="60"/>
    </location>
</feature>
<feature type="transmembrane region" description="Helical" evidence="2">
    <location>
        <begin position="360"/>
        <end position="382"/>
    </location>
</feature>
<organism evidence="4 5">
    <name type="scientific">Thermobaculum terrenum (strain ATCC BAA-798 / CCMEE 7001 / YNP1)</name>
    <dbReference type="NCBI Taxonomy" id="525904"/>
    <lineage>
        <taxon>Bacteria</taxon>
        <taxon>Bacillati</taxon>
        <taxon>Chloroflexota</taxon>
        <taxon>Chloroflexia</taxon>
        <taxon>Candidatus Thermobaculales</taxon>
        <taxon>Candidatus Thermobaculaceae</taxon>
        <taxon>Thermobaculum</taxon>
    </lineage>
</organism>
<feature type="transmembrane region" description="Helical" evidence="2">
    <location>
        <begin position="80"/>
        <end position="99"/>
    </location>
</feature>
<feature type="transmembrane region" description="Helical" evidence="2">
    <location>
        <begin position="278"/>
        <end position="300"/>
    </location>
</feature>
<gene>
    <name evidence="4" type="ordered locus">Tter_2542</name>
</gene>
<dbReference type="Proteomes" id="UP000000323">
    <property type="component" value="Chromosome 2"/>
</dbReference>
<protein>
    <recommendedName>
        <fullName evidence="3">DUF5671 domain-containing protein</fullName>
    </recommendedName>
</protein>
<dbReference type="InterPro" id="IPR043728">
    <property type="entry name" value="DUF5671"/>
</dbReference>
<feature type="transmembrane region" description="Helical" evidence="2">
    <location>
        <begin position="484"/>
        <end position="502"/>
    </location>
</feature>
<dbReference type="AlphaFoldDB" id="D1CI60"/>
<sequence length="648" mass="69108">MFGSNVIGVLAPGLAVLAPVLLIWVITRERLSIAVVRRLYVYAAAFLGLQLAAVGARGVLSVLLERLSASVVGSPEEEVQRLSLAVALLIVGFPLWGFHWSLAQRGADRSEERHSPVRRLYGYAVLAVSMLVLLFSSQDLIGGVLRPSGLDLTPGWIPRAIASLLIYGAIWAYHWRVMGADRAVVEAADAPATLRRWYLVVVQAFGLATAALGATNLISQLLRVWLVPAIGQAPPFGWMVAGLVAGLAVWLPHHLWARQLVRRPGPLREDEARSTLRQVYAAVVITLTAAAALGAFASLLRAVLLVAFGGMGWASVLEDYTLAIATILVAVPIWAYHRRQLAEEALLADIPARPDTARRVIWYLTAAVGLGALFFGLGGLVYTLLQMVLTSNAIGAGWREPLSTYLALSSVALPIYAVAARAIESLVRRSPAEERTLARRIYLYGALLFGISATIVTGVMLLRVILQFVLGAPPPNPAIDLSRWLGYFLVAAAIAAHHAVLVRRTGRTVVDIGRGTIVAVVADPPLQQAIADCLRHELPGAEVRVSGTRELEATSSALAGADVLILTLGALLEAAVAEAAARYAGGRILIPTEVAGYELVGTQANPEALARDAARLVRERLGRGTEGAAARPRHQHPPLGGSGGVERK</sequence>
<feature type="transmembrane region" description="Helical" evidence="2">
    <location>
        <begin position="238"/>
        <end position="257"/>
    </location>
</feature>
<feature type="domain" description="DUF5671" evidence="3">
    <location>
        <begin position="196"/>
        <end position="309"/>
    </location>
</feature>
<keyword evidence="2" id="KW-0472">Membrane</keyword>
<dbReference type="RefSeq" id="WP_012876462.1">
    <property type="nucleotide sequence ID" value="NC_013526.1"/>
</dbReference>
<feature type="transmembrane region" description="Helical" evidence="2">
    <location>
        <begin position="156"/>
        <end position="176"/>
    </location>
</feature>
<feature type="transmembrane region" description="Helical" evidence="2">
    <location>
        <begin position="402"/>
        <end position="420"/>
    </location>
</feature>
<proteinExistence type="predicted"/>
<evidence type="ECO:0000259" key="3">
    <source>
        <dbReference type="Pfam" id="PF18920"/>
    </source>
</evidence>
<dbReference type="Pfam" id="PF18920">
    <property type="entry name" value="DUF5671"/>
    <property type="match status" value="3"/>
</dbReference>
<dbReference type="STRING" id="525904.Tter_2542"/>
<accession>D1CI60</accession>
<keyword evidence="2" id="KW-1133">Transmembrane helix</keyword>
<evidence type="ECO:0000313" key="4">
    <source>
        <dbReference type="EMBL" id="ACZ43431.1"/>
    </source>
</evidence>
<evidence type="ECO:0000313" key="5">
    <source>
        <dbReference type="Proteomes" id="UP000000323"/>
    </source>
</evidence>
<name>D1CI60_THET1</name>
<feature type="transmembrane region" description="Helical" evidence="2">
    <location>
        <begin position="120"/>
        <end position="136"/>
    </location>
</feature>
<evidence type="ECO:0000256" key="2">
    <source>
        <dbReference type="SAM" id="Phobius"/>
    </source>
</evidence>
<feature type="transmembrane region" description="Helical" evidence="2">
    <location>
        <begin position="6"/>
        <end position="27"/>
    </location>
</feature>
<reference evidence="5" key="1">
    <citation type="journal article" date="2010" name="Stand. Genomic Sci.">
        <title>Complete genome sequence of 'Thermobaculum terrenum' type strain (YNP1).</title>
        <authorList>
            <person name="Kiss H."/>
            <person name="Cleland D."/>
            <person name="Lapidus A."/>
            <person name="Lucas S."/>
            <person name="Glavina Del Rio T."/>
            <person name="Nolan M."/>
            <person name="Tice H."/>
            <person name="Han C."/>
            <person name="Goodwin L."/>
            <person name="Pitluck S."/>
            <person name="Liolios K."/>
            <person name="Ivanova N."/>
            <person name="Mavromatis K."/>
            <person name="Ovchinnikova G."/>
            <person name="Pati A."/>
            <person name="Chen A."/>
            <person name="Palaniappan K."/>
            <person name="Land M."/>
            <person name="Hauser L."/>
            <person name="Chang Y."/>
            <person name="Jeffries C."/>
            <person name="Lu M."/>
            <person name="Brettin T."/>
            <person name="Detter J."/>
            <person name="Goker M."/>
            <person name="Tindall B."/>
            <person name="Beck B."/>
            <person name="McDermott T."/>
            <person name="Woyke T."/>
            <person name="Bristow J."/>
            <person name="Eisen J."/>
            <person name="Markowitz V."/>
            <person name="Hugenholtz P."/>
            <person name="Kyrpides N."/>
            <person name="Klenk H."/>
            <person name="Cheng J."/>
        </authorList>
    </citation>
    <scope>NUCLEOTIDE SEQUENCE [LARGE SCALE GENOMIC DNA]</scope>
    <source>
        <strain evidence="5">ATCC BAA-798 / YNP1</strain>
    </source>
</reference>
<feature type="region of interest" description="Disordered" evidence="1">
    <location>
        <begin position="624"/>
        <end position="648"/>
    </location>
</feature>
<feature type="domain" description="DUF5671" evidence="3">
    <location>
        <begin position="359"/>
        <end position="493"/>
    </location>
</feature>
<feature type="transmembrane region" description="Helical" evidence="2">
    <location>
        <begin position="441"/>
        <end position="464"/>
    </location>
</feature>
<feature type="domain" description="DUF5671" evidence="3">
    <location>
        <begin position="38"/>
        <end position="146"/>
    </location>
</feature>
<keyword evidence="2" id="KW-0812">Transmembrane</keyword>
<dbReference type="HOGENOM" id="CLU_437895_0_0_0"/>
<dbReference type="OrthoDB" id="160589at2"/>
<feature type="transmembrane region" description="Helical" evidence="2">
    <location>
        <begin position="197"/>
        <end position="218"/>
    </location>
</feature>
<dbReference type="KEGG" id="ttr:Tter_2542"/>
<evidence type="ECO:0000256" key="1">
    <source>
        <dbReference type="SAM" id="MobiDB-lite"/>
    </source>
</evidence>
<dbReference type="eggNOG" id="ENOG5032SXZ">
    <property type="taxonomic scope" value="Bacteria"/>
</dbReference>
<keyword evidence="5" id="KW-1185">Reference proteome</keyword>
<dbReference type="EMBL" id="CP001826">
    <property type="protein sequence ID" value="ACZ43431.1"/>
    <property type="molecule type" value="Genomic_DNA"/>
</dbReference>